<sequence length="798" mass="90565">MGITKEEQHSDDEMNDYGELHAAQNRKGKKAGGWQNLGLDHNVYKAIEKMGYKKPTPIQTKAIPLILDNKDVVAMSRTGSGKTAAFVVPMLQKLKARNNTGIRALLLSPTRELATQTFFVVKQLGKFTGLRAACLVGGDSMDEQFTAIHGNPDILIATPGRLLHLAVEMDLKLNTVRYVVFDEADRLFEMGFAEQLLDILKRLPDSRQTLLFSATLPKVLINFAKAGLSDPTLIRLDVDTKISEKLSMAFIACRPNSKISALLFLARRCVDRQEQTIIFCATMKHVEYVAAIFREAGLDCCFLYSQLDAAARKINIGNFRNKKCYLLVVTDVAARGVDIPLLDNAINFHFPSKPKLFVHRVGRVARAGKSGTAYSLVSQDEMPYVMDFFLFLGRPLKIAEENSEYDPKEALIGGFPDDLVHMETDFLKSIHELSLEVSDLKHKSENAMKKYKVTRSAPSMQSVRRSKKEFKEMIFPPHPILEVHKIAMKADFNVLEGIRNYKPAVTIFEFNANSKNLPADVMKNKRKVHAKYIQNADKEIKTPGEELAEKLRSDDEESEMSDEENVETFQNVVKVTKFSDKPAEPVIKKKKGKYDLQKERDKAMHYVSYRAADEDTERGLQIDNNTFDKMAKDASVEIIADDDKGINKNKSVKKWDRVKKKYVGETSIKRIRTEEGTLVPASYSSGRYQKWQQNNKTKYRHDDDDDAGPQSDKLGNRRKKVWHSKGSKKALKDEVKDPQQIFKQRRKKQKVQEFQESRRQENLKRKIGQLKKRGTRSSNSKPNVGGGRSKKGGGRHKK</sequence>
<protein>
    <submittedName>
        <fullName evidence="2">RNA helicase</fullName>
    </submittedName>
</protein>
<proteinExistence type="predicted"/>
<accession>A0AC34QK98</accession>
<evidence type="ECO:0000313" key="1">
    <source>
        <dbReference type="Proteomes" id="UP000887576"/>
    </source>
</evidence>
<reference evidence="2" key="1">
    <citation type="submission" date="2022-11" db="UniProtKB">
        <authorList>
            <consortium name="WormBaseParasite"/>
        </authorList>
    </citation>
    <scope>IDENTIFICATION</scope>
</reference>
<dbReference type="Proteomes" id="UP000887576">
    <property type="component" value="Unplaced"/>
</dbReference>
<name>A0AC34QK98_9BILA</name>
<organism evidence="1 2">
    <name type="scientific">Panagrolaimus sp. JU765</name>
    <dbReference type="NCBI Taxonomy" id="591449"/>
    <lineage>
        <taxon>Eukaryota</taxon>
        <taxon>Metazoa</taxon>
        <taxon>Ecdysozoa</taxon>
        <taxon>Nematoda</taxon>
        <taxon>Chromadorea</taxon>
        <taxon>Rhabditida</taxon>
        <taxon>Tylenchina</taxon>
        <taxon>Panagrolaimomorpha</taxon>
        <taxon>Panagrolaimoidea</taxon>
        <taxon>Panagrolaimidae</taxon>
        <taxon>Panagrolaimus</taxon>
    </lineage>
</organism>
<dbReference type="WBParaSite" id="JU765_v2.g17077.t1">
    <property type="protein sequence ID" value="JU765_v2.g17077.t1"/>
    <property type="gene ID" value="JU765_v2.g17077"/>
</dbReference>
<evidence type="ECO:0000313" key="2">
    <source>
        <dbReference type="WBParaSite" id="JU765_v2.g17077.t1"/>
    </source>
</evidence>